<feature type="compositionally biased region" description="Basic and acidic residues" evidence="6">
    <location>
        <begin position="1"/>
        <end position="11"/>
    </location>
</feature>
<reference evidence="8" key="1">
    <citation type="submission" date="2023-01" db="EMBL/GenBank/DDBJ databases">
        <title>Colletotrichum chrysophilum M932 genome sequence.</title>
        <authorList>
            <person name="Baroncelli R."/>
        </authorList>
    </citation>
    <scope>NUCLEOTIDE SEQUENCE</scope>
    <source>
        <strain evidence="8">M932</strain>
    </source>
</reference>
<feature type="transmembrane region" description="Helical" evidence="7">
    <location>
        <begin position="197"/>
        <end position="218"/>
    </location>
</feature>
<dbReference type="PANTHER" id="PTHR45649">
    <property type="entry name" value="AMINO-ACID PERMEASE BAT1"/>
    <property type="match status" value="1"/>
</dbReference>
<evidence type="ECO:0000256" key="6">
    <source>
        <dbReference type="SAM" id="MobiDB-lite"/>
    </source>
</evidence>
<feature type="transmembrane region" description="Helical" evidence="7">
    <location>
        <begin position="238"/>
        <end position="257"/>
    </location>
</feature>
<keyword evidence="2" id="KW-0813">Transport</keyword>
<gene>
    <name evidence="8" type="ORF">CCHR01_13403</name>
</gene>
<feature type="transmembrane region" description="Helical" evidence="7">
    <location>
        <begin position="81"/>
        <end position="99"/>
    </location>
</feature>
<evidence type="ECO:0000313" key="8">
    <source>
        <dbReference type="EMBL" id="KAK1843959.1"/>
    </source>
</evidence>
<evidence type="ECO:0000256" key="4">
    <source>
        <dbReference type="ARBA" id="ARBA00022989"/>
    </source>
</evidence>
<dbReference type="GO" id="GO:0016020">
    <property type="term" value="C:membrane"/>
    <property type="evidence" value="ECO:0007669"/>
    <property type="project" value="UniProtKB-SubCell"/>
</dbReference>
<protein>
    <submittedName>
        <fullName evidence="8">Amino acid permease</fullName>
    </submittedName>
</protein>
<feature type="transmembrane region" description="Helical" evidence="7">
    <location>
        <begin position="381"/>
        <end position="401"/>
    </location>
</feature>
<feature type="transmembrane region" description="Helical" evidence="7">
    <location>
        <begin position="133"/>
        <end position="158"/>
    </location>
</feature>
<evidence type="ECO:0000256" key="7">
    <source>
        <dbReference type="SAM" id="Phobius"/>
    </source>
</evidence>
<accession>A0AAD9EAI3</accession>
<evidence type="ECO:0000256" key="5">
    <source>
        <dbReference type="ARBA" id="ARBA00023136"/>
    </source>
</evidence>
<dbReference type="AlphaFoldDB" id="A0AAD9EAI3"/>
<dbReference type="InterPro" id="IPR002293">
    <property type="entry name" value="AA/rel_permease1"/>
</dbReference>
<dbReference type="PANTHER" id="PTHR45649:SF14">
    <property type="entry name" value="GABA PERMEASE"/>
    <property type="match status" value="1"/>
</dbReference>
<organism evidence="8 9">
    <name type="scientific">Colletotrichum chrysophilum</name>
    <dbReference type="NCBI Taxonomy" id="1836956"/>
    <lineage>
        <taxon>Eukaryota</taxon>
        <taxon>Fungi</taxon>
        <taxon>Dikarya</taxon>
        <taxon>Ascomycota</taxon>
        <taxon>Pezizomycotina</taxon>
        <taxon>Sordariomycetes</taxon>
        <taxon>Hypocreomycetidae</taxon>
        <taxon>Glomerellales</taxon>
        <taxon>Glomerellaceae</taxon>
        <taxon>Colletotrichum</taxon>
        <taxon>Colletotrichum gloeosporioides species complex</taxon>
    </lineage>
</organism>
<proteinExistence type="predicted"/>
<dbReference type="Proteomes" id="UP001243330">
    <property type="component" value="Unassembled WGS sequence"/>
</dbReference>
<sequence>MTTDKRHDGDSLVRATSPRAPEKATNIDDERLGQLGLESKLNRVFSLPSLIALCLCLMGTWEGCSSVIAQALTSGGAPCLLYNYIFTFLCTIAIGLSLGEIASIYPTAGGQYHWVTALYPVLGRKFKAWMTGWITIGGQIVLTASIAFACGLMTQALITMNSQSYRPTRWQALLLDWVFLFYGTAMNLWGSKLLPTANLVSGVLHVVGFVAILVVLSVMSDKNSASFVFTDVYNETGWSSDGVAWLVGLISTVYPFLGYDAACHLAEELPNAARNVPLAMIGSIVLNGLMGLAYAIILLFSTSKLEGVLATPLGFPVMQIYLDATQSATGATTMSLLLIVLAGAACCAALTSTSRTLWAFARDEAVPYSKLIGRVDQRSQIPANAIYVILVLQMLIGFIYLGNTTAFNAVLSMAIIGTYTSYALPIVGMLLNGRRKLSVSEYGPFRLRGCVGPILNVIAIAFMVLSIAFSAFPSQIPVSWETMNYSTGVMVGWSVFGVLYYTLKGRKQFHLPIILTPLNGQFPGHSDRV</sequence>
<feature type="region of interest" description="Disordered" evidence="6">
    <location>
        <begin position="1"/>
        <end position="23"/>
    </location>
</feature>
<evidence type="ECO:0000256" key="1">
    <source>
        <dbReference type="ARBA" id="ARBA00004141"/>
    </source>
</evidence>
<feature type="transmembrane region" description="Helical" evidence="7">
    <location>
        <begin position="451"/>
        <end position="472"/>
    </location>
</feature>
<comment type="caution">
    <text evidence="8">The sequence shown here is derived from an EMBL/GenBank/DDBJ whole genome shotgun (WGS) entry which is preliminary data.</text>
</comment>
<feature type="transmembrane region" description="Helical" evidence="7">
    <location>
        <begin position="336"/>
        <end position="360"/>
    </location>
</feature>
<dbReference type="Gene3D" id="1.20.1740.10">
    <property type="entry name" value="Amino acid/polyamine transporter I"/>
    <property type="match status" value="1"/>
</dbReference>
<feature type="transmembrane region" description="Helical" evidence="7">
    <location>
        <begin position="170"/>
        <end position="190"/>
    </location>
</feature>
<dbReference type="PIRSF" id="PIRSF006060">
    <property type="entry name" value="AA_transporter"/>
    <property type="match status" value="1"/>
</dbReference>
<keyword evidence="3 7" id="KW-0812">Transmembrane</keyword>
<comment type="subcellular location">
    <subcellularLocation>
        <location evidence="1">Membrane</location>
        <topology evidence="1">Multi-pass membrane protein</topology>
    </subcellularLocation>
</comment>
<dbReference type="EMBL" id="JAQOWY010000332">
    <property type="protein sequence ID" value="KAK1843959.1"/>
    <property type="molecule type" value="Genomic_DNA"/>
</dbReference>
<evidence type="ECO:0000313" key="9">
    <source>
        <dbReference type="Proteomes" id="UP001243330"/>
    </source>
</evidence>
<feature type="transmembrane region" description="Helical" evidence="7">
    <location>
        <begin position="278"/>
        <end position="300"/>
    </location>
</feature>
<feature type="transmembrane region" description="Helical" evidence="7">
    <location>
        <begin position="484"/>
        <end position="503"/>
    </location>
</feature>
<evidence type="ECO:0000256" key="2">
    <source>
        <dbReference type="ARBA" id="ARBA00022448"/>
    </source>
</evidence>
<feature type="transmembrane region" description="Helical" evidence="7">
    <location>
        <begin position="41"/>
        <end position="61"/>
    </location>
</feature>
<keyword evidence="4 7" id="KW-1133">Transmembrane helix</keyword>
<evidence type="ECO:0000256" key="3">
    <source>
        <dbReference type="ARBA" id="ARBA00022692"/>
    </source>
</evidence>
<dbReference type="Pfam" id="PF13520">
    <property type="entry name" value="AA_permease_2"/>
    <property type="match status" value="1"/>
</dbReference>
<dbReference type="GO" id="GO:0022857">
    <property type="term" value="F:transmembrane transporter activity"/>
    <property type="evidence" value="ECO:0007669"/>
    <property type="project" value="InterPro"/>
</dbReference>
<keyword evidence="5 7" id="KW-0472">Membrane</keyword>
<keyword evidence="9" id="KW-1185">Reference proteome</keyword>
<name>A0AAD9EAI3_9PEZI</name>
<feature type="transmembrane region" description="Helical" evidence="7">
    <location>
        <begin position="407"/>
        <end position="431"/>
    </location>
</feature>